<dbReference type="RefSeq" id="WP_225406292.1">
    <property type="nucleotide sequence ID" value="NZ_JAYJJR010000005.1"/>
</dbReference>
<dbReference type="Proteomes" id="UP001299596">
    <property type="component" value="Unassembled WGS sequence"/>
</dbReference>
<proteinExistence type="predicted"/>
<protein>
    <submittedName>
        <fullName evidence="1">Uncharacterized protein</fullName>
    </submittedName>
</protein>
<accession>A0ABU5XGP2</accession>
<evidence type="ECO:0000313" key="1">
    <source>
        <dbReference type="EMBL" id="MEB3021328.1"/>
    </source>
</evidence>
<evidence type="ECO:0000313" key="2">
    <source>
        <dbReference type="Proteomes" id="UP001299596"/>
    </source>
</evidence>
<sequence length="183" mass="20747">MDEQLPHLADNLNLPDSLLLPVAFGLASYAGLKMLAEQFAPIAKVLGPLGRRWTALRDQRIAKAANVADLTEKVAKLTETVNVQTREIAWLRKMRDDDAWTTDLNRQVRELAAIARRRADRMEMIDSYVLADTEWHRRADLAWKAGADPERIAAEVPQHVPFLEFERRWHTQRALESGGTPTG</sequence>
<dbReference type="EMBL" id="JAYJJR010000005">
    <property type="protein sequence ID" value="MEB3021328.1"/>
    <property type="molecule type" value="Genomic_DNA"/>
</dbReference>
<name>A0ABU5XGP2_9MYCO</name>
<gene>
    <name evidence="1" type="ORF">K6T79_09745</name>
</gene>
<keyword evidence="2" id="KW-1185">Reference proteome</keyword>
<organism evidence="1 2">
    <name type="scientific">[Mycobacterium] crassicus</name>
    <dbReference type="NCBI Taxonomy" id="2872309"/>
    <lineage>
        <taxon>Bacteria</taxon>
        <taxon>Bacillati</taxon>
        <taxon>Actinomycetota</taxon>
        <taxon>Actinomycetes</taxon>
        <taxon>Mycobacteriales</taxon>
        <taxon>Mycobacteriaceae</taxon>
        <taxon>Mycolicibacter</taxon>
    </lineage>
</organism>
<comment type="caution">
    <text evidence="1">The sequence shown here is derived from an EMBL/GenBank/DDBJ whole genome shotgun (WGS) entry which is preliminary data.</text>
</comment>
<reference evidence="1 2" key="1">
    <citation type="submission" date="2023-12" db="EMBL/GenBank/DDBJ databases">
        <title>Description of new species of Mycobacterium terrae complex isolated from sewage at the Sao Paulo Zoological Park Foundation in Brazil.</title>
        <authorList>
            <person name="Romagnoli C.L."/>
            <person name="Conceicao E.C."/>
            <person name="Machado E."/>
            <person name="Barreto L.B.P.F."/>
            <person name="Sharma A."/>
            <person name="Silva N.M."/>
            <person name="Marques L.E."/>
            <person name="Juliana M.A."/>
            <person name="Lourenco M.C.S."/>
            <person name="Digiampietri L.A."/>
            <person name="Suffys P.N."/>
            <person name="Viana-Niero C."/>
        </authorList>
    </citation>
    <scope>NUCLEOTIDE SEQUENCE [LARGE SCALE GENOMIC DNA]</scope>
    <source>
        <strain evidence="1 2">MYC098</strain>
    </source>
</reference>